<feature type="transmembrane region" description="Helical" evidence="1">
    <location>
        <begin position="27"/>
        <end position="47"/>
    </location>
</feature>
<keyword evidence="1" id="KW-1133">Transmembrane helix</keyword>
<feature type="transmembrane region" description="Helical" evidence="1">
    <location>
        <begin position="577"/>
        <end position="596"/>
    </location>
</feature>
<evidence type="ECO:0000256" key="1">
    <source>
        <dbReference type="SAM" id="Phobius"/>
    </source>
</evidence>
<keyword evidence="1" id="KW-0472">Membrane</keyword>
<feature type="transmembrane region" description="Helical" evidence="1">
    <location>
        <begin position="249"/>
        <end position="272"/>
    </location>
</feature>
<name>A0A2M8WJD1_9MICO</name>
<organism evidence="2 3">
    <name type="scientific">Luteimicrobium subarcticum</name>
    <dbReference type="NCBI Taxonomy" id="620910"/>
    <lineage>
        <taxon>Bacteria</taxon>
        <taxon>Bacillati</taxon>
        <taxon>Actinomycetota</taxon>
        <taxon>Actinomycetes</taxon>
        <taxon>Micrococcales</taxon>
        <taxon>Luteimicrobium</taxon>
    </lineage>
</organism>
<evidence type="ECO:0000313" key="2">
    <source>
        <dbReference type="EMBL" id="PJI91023.1"/>
    </source>
</evidence>
<feature type="transmembrane region" description="Helical" evidence="1">
    <location>
        <begin position="408"/>
        <end position="432"/>
    </location>
</feature>
<reference evidence="2 3" key="1">
    <citation type="submission" date="2017-11" db="EMBL/GenBank/DDBJ databases">
        <title>Genomic Encyclopedia of Archaeal and Bacterial Type Strains, Phase II (KMG-II): From Individual Species to Whole Genera.</title>
        <authorList>
            <person name="Goeker M."/>
        </authorList>
    </citation>
    <scope>NUCLEOTIDE SEQUENCE [LARGE SCALE GENOMIC DNA]</scope>
    <source>
        <strain evidence="2 3">DSM 22413</strain>
    </source>
</reference>
<feature type="transmembrane region" description="Helical" evidence="1">
    <location>
        <begin position="292"/>
        <end position="319"/>
    </location>
</feature>
<comment type="caution">
    <text evidence="2">The sequence shown here is derived from an EMBL/GenBank/DDBJ whole genome shotgun (WGS) entry which is preliminary data.</text>
</comment>
<dbReference type="Proteomes" id="UP000231586">
    <property type="component" value="Unassembled WGS sequence"/>
</dbReference>
<evidence type="ECO:0008006" key="4">
    <source>
        <dbReference type="Google" id="ProtNLM"/>
    </source>
</evidence>
<feature type="transmembrane region" description="Helical" evidence="1">
    <location>
        <begin position="331"/>
        <end position="353"/>
    </location>
</feature>
<dbReference type="OrthoDB" id="5143819at2"/>
<feature type="transmembrane region" description="Helical" evidence="1">
    <location>
        <begin position="629"/>
        <end position="652"/>
    </location>
</feature>
<dbReference type="RefSeq" id="WP_100350422.1">
    <property type="nucleotide sequence ID" value="NZ_PGTZ01000009.1"/>
</dbReference>
<gene>
    <name evidence="2" type="ORF">CLV34_2282</name>
</gene>
<dbReference type="AlphaFoldDB" id="A0A2M8WJD1"/>
<sequence>MTAVATAFRLGVRLALVREAAHRWRQVSLVVAGLLTTLALTFAWSFVHAAVQAEHRELARSVVVAEDSAQTDLQMVQRAEFWDKRQIPVVWLYASGPDAPVPPGLDRLPDPGTFVVSPAVLRSGAAAGLGMTLSDAGSGAGGTIGDEGLRARSEQLVYAAPDASHTLASGGSLVDVASFGVPSSDAGLSPANDSAMPSSTVAAYSMVWLVVIPALMFLLSCSVALSGLRDRRSQSLHAIGLSPAQVRGVGAVEAGSLVAVGSVVGGALWWIGGGRTTTIPLTGIVVVDRALAVPWTVALSVALLAVAMGTVLGASTIRVAGPRAAKARRRVSAWGVLPLLVSVVGMVAGKVMGRQGVPVLLGCLLVMTVSLPLALPWLVARLGAAVSRGGSSAGWLAGRRLVHAPVALARPAVAVAVLVFTLGSATGLYVLMVAPQDELGPPVYSFDWRDPRPGDLAMLNDRLAEIDGTAAQIVDHGGSQVAWFATCDDAARAAGLSACTDAGGKDAALERAGELLGVQARIGKAPAQDAASSYVVDTIVVTRSDRTVEDVTKVVNFLPAANLSRLGPEPIAPPLTANWLGGGAIVAATFLLLCALHSFGNRSLAVVGEDFRLLGVGVELRQVLAVQRAALLVPLVVAVPAAGAGALLFTWASSDVDLAASATGQILVEAVVVTVVSVLFALLVGVEQKRRLVAGARALA</sequence>
<feature type="transmembrane region" description="Helical" evidence="1">
    <location>
        <begin position="206"/>
        <end position="228"/>
    </location>
</feature>
<feature type="transmembrane region" description="Helical" evidence="1">
    <location>
        <begin position="664"/>
        <end position="686"/>
    </location>
</feature>
<keyword evidence="3" id="KW-1185">Reference proteome</keyword>
<feature type="transmembrane region" description="Helical" evidence="1">
    <location>
        <begin position="359"/>
        <end position="379"/>
    </location>
</feature>
<evidence type="ECO:0000313" key="3">
    <source>
        <dbReference type="Proteomes" id="UP000231586"/>
    </source>
</evidence>
<accession>A0A2M8WJD1</accession>
<dbReference type="EMBL" id="PGTZ01000009">
    <property type="protein sequence ID" value="PJI91023.1"/>
    <property type="molecule type" value="Genomic_DNA"/>
</dbReference>
<keyword evidence="1" id="KW-0812">Transmembrane</keyword>
<proteinExistence type="predicted"/>
<protein>
    <recommendedName>
        <fullName evidence="4">FtsX-like permease family protein</fullName>
    </recommendedName>
</protein>